<accession>A0ABN3QWQ9</accession>
<dbReference type="RefSeq" id="WP_344390945.1">
    <property type="nucleotide sequence ID" value="NZ_BAAASJ010000033.1"/>
</dbReference>
<keyword evidence="3" id="KW-1185">Reference proteome</keyword>
<name>A0ABN3QWQ9_9ACTN</name>
<comment type="caution">
    <text evidence="2">The sequence shown here is derived from an EMBL/GenBank/DDBJ whole genome shotgun (WGS) entry which is preliminary data.</text>
</comment>
<protein>
    <recommendedName>
        <fullName evidence="1">DUF397 domain-containing protein</fullName>
    </recommendedName>
</protein>
<evidence type="ECO:0000259" key="1">
    <source>
        <dbReference type="Pfam" id="PF04149"/>
    </source>
</evidence>
<dbReference type="EMBL" id="BAAASJ010000033">
    <property type="protein sequence ID" value="GAA2636823.1"/>
    <property type="molecule type" value="Genomic_DNA"/>
</dbReference>
<gene>
    <name evidence="2" type="ORF">GCM10010307_33940</name>
</gene>
<reference evidence="2 3" key="1">
    <citation type="journal article" date="2019" name="Int. J. Syst. Evol. Microbiol.">
        <title>The Global Catalogue of Microorganisms (GCM) 10K type strain sequencing project: providing services to taxonomists for standard genome sequencing and annotation.</title>
        <authorList>
            <consortium name="The Broad Institute Genomics Platform"/>
            <consortium name="The Broad Institute Genome Sequencing Center for Infectious Disease"/>
            <person name="Wu L."/>
            <person name="Ma J."/>
        </authorList>
    </citation>
    <scope>NUCLEOTIDE SEQUENCE [LARGE SCALE GENOMIC DNA]</scope>
    <source>
        <strain evidence="2 3">JCM 4524</strain>
    </source>
</reference>
<feature type="domain" description="DUF397" evidence="1">
    <location>
        <begin position="5"/>
        <end position="56"/>
    </location>
</feature>
<evidence type="ECO:0000313" key="3">
    <source>
        <dbReference type="Proteomes" id="UP001500151"/>
    </source>
</evidence>
<organism evidence="2 3">
    <name type="scientific">Streptomyces vastus</name>
    <dbReference type="NCBI Taxonomy" id="285451"/>
    <lineage>
        <taxon>Bacteria</taxon>
        <taxon>Bacillati</taxon>
        <taxon>Actinomycetota</taxon>
        <taxon>Actinomycetes</taxon>
        <taxon>Kitasatosporales</taxon>
        <taxon>Streptomycetaceae</taxon>
        <taxon>Streptomyces</taxon>
    </lineage>
</organism>
<sequence>MHEPAWQKSSFSEDQANCIYLATSSDGTIRLRESDDPGTVLTTAPQGLAALLDNLRRSAT</sequence>
<evidence type="ECO:0000313" key="2">
    <source>
        <dbReference type="EMBL" id="GAA2636823.1"/>
    </source>
</evidence>
<dbReference type="InterPro" id="IPR007278">
    <property type="entry name" value="DUF397"/>
</dbReference>
<proteinExistence type="predicted"/>
<dbReference type="Pfam" id="PF04149">
    <property type="entry name" value="DUF397"/>
    <property type="match status" value="1"/>
</dbReference>
<dbReference type="Proteomes" id="UP001500151">
    <property type="component" value="Unassembled WGS sequence"/>
</dbReference>